<evidence type="ECO:0000313" key="3">
    <source>
        <dbReference type="Proteomes" id="UP000693941"/>
    </source>
</evidence>
<evidence type="ECO:0000313" key="1">
    <source>
        <dbReference type="EMBL" id="QXJ30665.1"/>
    </source>
</evidence>
<proteinExistence type="predicted"/>
<dbReference type="RefSeq" id="WP_218259110.1">
    <property type="nucleotide sequence ID" value="NZ_CP077713.1"/>
</dbReference>
<reference evidence="1 4" key="1">
    <citation type="journal article" date="2021" name="Environ. Microbiol.">
        <title>New insights into the diversity and evolution of the archaeal mobilome from three complete genomes of Saccharolobus shibatae.</title>
        <authorList>
            <person name="Medvedeva S."/>
            <person name="Brandt D."/>
            <person name="Cvirkaite-Krupovic V."/>
            <person name="Liu Y."/>
            <person name="Severinov K."/>
            <person name="Ishino S."/>
            <person name="Ishino Y."/>
            <person name="Prangishvili D."/>
            <person name="Kalinowski J."/>
            <person name="Krupovic M."/>
        </authorList>
    </citation>
    <scope>NUCLEOTIDE SEQUENCE</scope>
    <source>
        <strain evidence="1">BEU9</strain>
        <strain evidence="2 4">S38A</strain>
    </source>
</reference>
<dbReference type="EMBL" id="CP077713">
    <property type="protein sequence ID" value="QXJ33693.1"/>
    <property type="molecule type" value="Genomic_DNA"/>
</dbReference>
<dbReference type="AlphaFoldDB" id="A0A8F5BSK8"/>
<name>A0A8F5BSK8_9CREN</name>
<dbReference type="EMBL" id="CP077715">
    <property type="protein sequence ID" value="QXJ30665.1"/>
    <property type="molecule type" value="Genomic_DNA"/>
</dbReference>
<gene>
    <name evidence="1" type="ORF">J5U21_00314</name>
    <name evidence="2" type="ORF">J5U22_00238</name>
</gene>
<evidence type="ECO:0000313" key="4">
    <source>
        <dbReference type="Proteomes" id="UP000694036"/>
    </source>
</evidence>
<dbReference type="Proteomes" id="UP000694036">
    <property type="component" value="Chromosome"/>
</dbReference>
<organism evidence="1 3">
    <name type="scientific">Saccharolobus shibatae</name>
    <dbReference type="NCBI Taxonomy" id="2286"/>
    <lineage>
        <taxon>Archaea</taxon>
        <taxon>Thermoproteota</taxon>
        <taxon>Thermoprotei</taxon>
        <taxon>Sulfolobales</taxon>
        <taxon>Sulfolobaceae</taxon>
        <taxon>Saccharolobus</taxon>
    </lineage>
</organism>
<sequence>MISLLLGSQAPPWSYLEDLFQDYRNVAVYVDNKNIVQTVKVSDIDEFYTPFSVLIHAKYFKYYSPYYIKLEKMVAFQTMSEKVANHLIAKKGWRGIKYYYGDEFLGAWILYDCTKCREKQRAHLEISKLAASEDEIIEAHLKIYNS</sequence>
<dbReference type="Proteomes" id="UP000693941">
    <property type="component" value="Chromosome"/>
</dbReference>
<protein>
    <submittedName>
        <fullName evidence="1">Uncharacterized protein</fullName>
    </submittedName>
</protein>
<dbReference type="GeneID" id="65561844"/>
<evidence type="ECO:0000313" key="2">
    <source>
        <dbReference type="EMBL" id="QXJ33693.1"/>
    </source>
</evidence>
<accession>A0A8F5BSK8</accession>
<keyword evidence="4" id="KW-1185">Reference proteome</keyword>